<comment type="similarity">
    <text evidence="2">Belongs to the peptidase M24B family.</text>
</comment>
<dbReference type="STRING" id="1042163.BRLA_c013790"/>
<dbReference type="CDD" id="cd01092">
    <property type="entry name" value="APP-like"/>
    <property type="match status" value="1"/>
</dbReference>
<evidence type="ECO:0000256" key="3">
    <source>
        <dbReference type="ARBA" id="ARBA00022801"/>
    </source>
</evidence>
<name>A0A075R3I8_BRELA</name>
<dbReference type="RefSeq" id="WP_003338239.1">
    <property type="nucleotide sequence ID" value="NZ_CP007806.1"/>
</dbReference>
<evidence type="ECO:0000256" key="1">
    <source>
        <dbReference type="ARBA" id="ARBA00001936"/>
    </source>
</evidence>
<evidence type="ECO:0000256" key="2">
    <source>
        <dbReference type="ARBA" id="ARBA00008766"/>
    </source>
</evidence>
<dbReference type="PANTHER" id="PTHR46112:SF10">
    <property type="entry name" value="DIPEPTIDASE YKVY-RELATED"/>
    <property type="match status" value="1"/>
</dbReference>
<dbReference type="InterPro" id="IPR001714">
    <property type="entry name" value="Pept_M24_MAP"/>
</dbReference>
<evidence type="ECO:0000259" key="5">
    <source>
        <dbReference type="Pfam" id="PF00557"/>
    </source>
</evidence>
<organism evidence="7 8">
    <name type="scientific">Brevibacillus laterosporus LMG 15441</name>
    <dbReference type="NCBI Taxonomy" id="1042163"/>
    <lineage>
        <taxon>Bacteria</taxon>
        <taxon>Bacillati</taxon>
        <taxon>Bacillota</taxon>
        <taxon>Bacilli</taxon>
        <taxon>Bacillales</taxon>
        <taxon>Paenibacillaceae</taxon>
        <taxon>Brevibacillus</taxon>
    </lineage>
</organism>
<dbReference type="KEGG" id="blr:BRLA_c013790"/>
<evidence type="ECO:0000313" key="7">
    <source>
        <dbReference type="EMBL" id="AIG25718.1"/>
    </source>
</evidence>
<dbReference type="InterPro" id="IPR000994">
    <property type="entry name" value="Pept_M24"/>
</dbReference>
<dbReference type="HOGENOM" id="CLU_017266_4_2_9"/>
<dbReference type="Proteomes" id="UP000005850">
    <property type="component" value="Chromosome"/>
</dbReference>
<dbReference type="InterPro" id="IPR036005">
    <property type="entry name" value="Creatinase/aminopeptidase-like"/>
</dbReference>
<dbReference type="AlphaFoldDB" id="A0A075R3I8"/>
<dbReference type="eggNOG" id="COG0006">
    <property type="taxonomic scope" value="Bacteria"/>
</dbReference>
<dbReference type="InterPro" id="IPR000587">
    <property type="entry name" value="Creatinase_N"/>
</dbReference>
<dbReference type="PANTHER" id="PTHR46112">
    <property type="entry name" value="AMINOPEPTIDASE"/>
    <property type="match status" value="1"/>
</dbReference>
<dbReference type="FunFam" id="3.90.230.10:FF:000014">
    <property type="entry name" value="Aminopeptidase P family protein"/>
    <property type="match status" value="1"/>
</dbReference>
<dbReference type="EC" id="3.4.-.-" evidence="7"/>
<feature type="domain" description="Peptidase M24" evidence="5">
    <location>
        <begin position="144"/>
        <end position="346"/>
    </location>
</feature>
<dbReference type="SUPFAM" id="SSF53092">
    <property type="entry name" value="Creatinase/prolidase N-terminal domain"/>
    <property type="match status" value="1"/>
</dbReference>
<dbReference type="Gene3D" id="3.90.230.10">
    <property type="entry name" value="Creatinase/methionine aminopeptidase superfamily"/>
    <property type="match status" value="1"/>
</dbReference>
<dbReference type="Pfam" id="PF00557">
    <property type="entry name" value="Peptidase_M24"/>
    <property type="match status" value="1"/>
</dbReference>
<dbReference type="Gene3D" id="3.40.350.10">
    <property type="entry name" value="Creatinase/prolidase N-terminal domain"/>
    <property type="match status" value="1"/>
</dbReference>
<gene>
    <name evidence="7" type="ORF">BRLA_c013790</name>
</gene>
<keyword evidence="4" id="KW-0464">Manganese</keyword>
<protein>
    <submittedName>
        <fullName evidence="7">Putative peptidase</fullName>
        <ecNumber evidence="7">3.4.-.-</ecNumber>
    </submittedName>
</protein>
<dbReference type="Pfam" id="PF01321">
    <property type="entry name" value="Creatinase_N"/>
    <property type="match status" value="1"/>
</dbReference>
<proteinExistence type="inferred from homology"/>
<sequence>MDQRRLTQLRSFMEEQQADAILVTLPMHVYYLTGFFTNPHERFMGLVIPANGEPVLIVPALDRNAAEAASSVQNIMTHTDTDNPYQILKQALPQNMKSLAVEKSHLTVSIYEAMVKELDVPTYIDVEEPLRQMRLIKSADEVVRIKRACETIEEVLRQCLPKVKVGVTEAEIVAELEFLMKKLGSQGPSFSTMVLSGPNSALPHGKPGSRKIANGEFLLFDMGVLQDGYISDITRTFAVGEINDKQKDVYETVLAANLAAIEATRPGVVLADLDQVARQVIANKGYGEYFTHRLGHGMGMDVHEYPSVHGANQDKVVSGMVFTIEPGIYLPEVGGVRIEDDVLVTDTGVEILTSYPKELQIIGV</sequence>
<dbReference type="InterPro" id="IPR050659">
    <property type="entry name" value="Peptidase_M24B"/>
</dbReference>
<keyword evidence="3 7" id="KW-0378">Hydrolase</keyword>
<feature type="domain" description="Creatinase N-terminal" evidence="6">
    <location>
        <begin position="5"/>
        <end position="136"/>
    </location>
</feature>
<accession>A0A075R3I8</accession>
<dbReference type="InterPro" id="IPR029149">
    <property type="entry name" value="Creatin/AminoP/Spt16_N"/>
</dbReference>
<evidence type="ECO:0000256" key="4">
    <source>
        <dbReference type="ARBA" id="ARBA00023211"/>
    </source>
</evidence>
<dbReference type="EMBL" id="CP007806">
    <property type="protein sequence ID" value="AIG25718.1"/>
    <property type="molecule type" value="Genomic_DNA"/>
</dbReference>
<keyword evidence="8" id="KW-1185">Reference proteome</keyword>
<evidence type="ECO:0000259" key="6">
    <source>
        <dbReference type="Pfam" id="PF01321"/>
    </source>
</evidence>
<reference evidence="7 8" key="1">
    <citation type="journal article" date="2011" name="J. Bacteriol.">
        <title>Genome sequence of Brevibacillus laterosporus LMG 15441, a pathogen of invertebrates.</title>
        <authorList>
            <person name="Djukic M."/>
            <person name="Poehlein A."/>
            <person name="Thurmer A."/>
            <person name="Daniel R."/>
        </authorList>
    </citation>
    <scope>NUCLEOTIDE SEQUENCE [LARGE SCALE GENOMIC DNA]</scope>
    <source>
        <strain evidence="7 8">LMG 15441</strain>
    </source>
</reference>
<dbReference type="PRINTS" id="PR00599">
    <property type="entry name" value="MAPEPTIDASE"/>
</dbReference>
<evidence type="ECO:0000313" key="8">
    <source>
        <dbReference type="Proteomes" id="UP000005850"/>
    </source>
</evidence>
<comment type="cofactor">
    <cofactor evidence="1">
        <name>Mn(2+)</name>
        <dbReference type="ChEBI" id="CHEBI:29035"/>
    </cofactor>
</comment>
<dbReference type="GO" id="GO:0008235">
    <property type="term" value="F:metalloexopeptidase activity"/>
    <property type="evidence" value="ECO:0007669"/>
    <property type="project" value="UniProtKB-ARBA"/>
</dbReference>
<dbReference type="GO" id="GO:0004177">
    <property type="term" value="F:aminopeptidase activity"/>
    <property type="evidence" value="ECO:0007669"/>
    <property type="project" value="UniProtKB-ARBA"/>
</dbReference>
<dbReference type="SUPFAM" id="SSF55920">
    <property type="entry name" value="Creatinase/aminopeptidase"/>
    <property type="match status" value="1"/>
</dbReference>